<gene>
    <name evidence="19" type="ORF">AXG93_2550s1350</name>
    <name evidence="18" type="ORF">Mp_7g13970</name>
</gene>
<keyword evidence="9 13" id="KW-0408">Iron</keyword>
<dbReference type="GO" id="GO:0140825">
    <property type="term" value="F:lactoperoxidase activity"/>
    <property type="evidence" value="ECO:0007669"/>
    <property type="project" value="UniProtKB-EC"/>
</dbReference>
<name>A0A176VMG8_MARPO</name>
<reference evidence="18" key="2">
    <citation type="journal article" date="2019" name="Curr. Biol.">
        <title>Chromatin organization in early land plants reveals an ancestral association between H3K27me3, transposons, and constitutive heterochromatin.</title>
        <authorList>
            <person name="Montgomery S.A."/>
            <person name="Tanizawa Y."/>
            <person name="Galik B."/>
            <person name="Wang N."/>
            <person name="Ito T."/>
            <person name="Mochizuki T."/>
            <person name="Akimcheva S."/>
            <person name="Bowman J."/>
            <person name="Cognat V."/>
            <person name="Drouard L."/>
            <person name="Ekker H."/>
            <person name="Houng S."/>
            <person name="Kohchi T."/>
            <person name="Lin S."/>
            <person name="Liu L.D."/>
            <person name="Nakamura Y."/>
            <person name="Valeeva L.R."/>
            <person name="Shakirov E.V."/>
            <person name="Shippen D.E."/>
            <person name="Wei W."/>
            <person name="Yagura M."/>
            <person name="Yamaoka S."/>
            <person name="Yamato K.T."/>
            <person name="Liu C."/>
            <person name="Berger F."/>
        </authorList>
    </citation>
    <scope>NUCLEOTIDE SEQUENCE [LARGE SCALE GENOMIC DNA]</scope>
    <source>
        <strain evidence="18">Tak-1</strain>
    </source>
</reference>
<feature type="site" description="Transition state stabilizer" evidence="14">
    <location>
        <position position="76"/>
    </location>
</feature>
<organism evidence="19 20">
    <name type="scientific">Marchantia polymorpha subsp. ruderalis</name>
    <dbReference type="NCBI Taxonomy" id="1480154"/>
    <lineage>
        <taxon>Eukaryota</taxon>
        <taxon>Viridiplantae</taxon>
        <taxon>Streptophyta</taxon>
        <taxon>Embryophyta</taxon>
        <taxon>Marchantiophyta</taxon>
        <taxon>Marchantiopsida</taxon>
        <taxon>Marchantiidae</taxon>
        <taxon>Marchantiales</taxon>
        <taxon>Marchantiaceae</taxon>
        <taxon>Marchantia</taxon>
    </lineage>
</organism>
<dbReference type="Proteomes" id="UP000077202">
    <property type="component" value="Unassembled WGS sequence"/>
</dbReference>
<dbReference type="PRINTS" id="PR00461">
    <property type="entry name" value="PLPEROXIDASE"/>
</dbReference>
<dbReference type="Proteomes" id="UP001162541">
    <property type="component" value="Chromosome 7"/>
</dbReference>
<feature type="binding site" evidence="13">
    <location>
        <position position="90"/>
    </location>
    <ligand>
        <name>Ca(2+)</name>
        <dbReference type="ChEBI" id="CHEBI:29108"/>
        <label>1</label>
    </ligand>
</feature>
<comment type="catalytic activity">
    <reaction evidence="1 16">
        <text>2 a phenolic donor + H2O2 = 2 a phenolic radical donor + 2 H2O</text>
        <dbReference type="Rhea" id="RHEA:56136"/>
        <dbReference type="ChEBI" id="CHEBI:15377"/>
        <dbReference type="ChEBI" id="CHEBI:16240"/>
        <dbReference type="ChEBI" id="CHEBI:139520"/>
        <dbReference type="ChEBI" id="CHEBI:139521"/>
        <dbReference type="EC" id="1.11.1.7"/>
    </reaction>
</comment>
<evidence type="ECO:0000256" key="9">
    <source>
        <dbReference type="ARBA" id="ARBA00023004"/>
    </source>
</evidence>
<feature type="chain" id="PRO_5042304649" description="Peroxidase" evidence="16">
    <location>
        <begin position="29"/>
        <end position="331"/>
    </location>
</feature>
<evidence type="ECO:0000256" key="7">
    <source>
        <dbReference type="ARBA" id="ARBA00022729"/>
    </source>
</evidence>
<feature type="disulfide bond" evidence="15">
    <location>
        <begin position="49"/>
        <end position="125"/>
    </location>
</feature>
<keyword evidence="6 13" id="KW-0479">Metal-binding</keyword>
<proteinExistence type="inferred from homology"/>
<feature type="signal peptide" evidence="16">
    <location>
        <begin position="1"/>
        <end position="28"/>
    </location>
</feature>
<dbReference type="InterPro" id="IPR033905">
    <property type="entry name" value="Secretory_peroxidase"/>
</dbReference>
<feature type="binding site" evidence="12">
    <location>
        <position position="169"/>
    </location>
    <ligand>
        <name>substrate</name>
    </ligand>
</feature>
<comment type="cofactor">
    <cofactor evidence="13 16">
        <name>heme b</name>
        <dbReference type="ChEBI" id="CHEBI:60344"/>
    </cofactor>
    <text evidence="13 16">Binds 1 heme b (iron(II)-protoporphyrin IX) group per subunit.</text>
</comment>
<evidence type="ECO:0000313" key="19">
    <source>
        <dbReference type="EMBL" id="OAE21797.1"/>
    </source>
</evidence>
<protein>
    <recommendedName>
        <fullName evidence="3 16">Peroxidase</fullName>
        <ecNumber evidence="3 16">1.11.1.7</ecNumber>
    </recommendedName>
</protein>
<comment type="function">
    <text evidence="16">Removal of H(2)O(2), oxidation of toxic reductants, biosynthesis and degradation of lignin, suberization, auxin catabolism, response to environmental stresses such as wounding, pathogen attack and oxidative stress.</text>
</comment>
<dbReference type="GO" id="GO:0046872">
    <property type="term" value="F:metal ion binding"/>
    <property type="evidence" value="ECO:0007669"/>
    <property type="project" value="UniProtKB-UniRule"/>
</dbReference>
<feature type="binding site" evidence="13">
    <location>
        <position position="84"/>
    </location>
    <ligand>
        <name>Ca(2+)</name>
        <dbReference type="ChEBI" id="CHEBI:29108"/>
        <label>1</label>
    </ligand>
</feature>
<feature type="disulfide bond" evidence="15">
    <location>
        <begin position="82"/>
        <end position="87"/>
    </location>
</feature>
<dbReference type="SUPFAM" id="SSF48113">
    <property type="entry name" value="Heme-dependent peroxidases"/>
    <property type="match status" value="1"/>
</dbReference>
<accession>A0A176VMG8</accession>
<reference evidence="21" key="3">
    <citation type="journal article" date="2020" name="Curr. Biol.">
        <title>Chromatin organization in early land plants reveals an ancestral association between H3K27me3, transposons, and constitutive heterochromatin.</title>
        <authorList>
            <person name="Montgomery S.A."/>
            <person name="Tanizawa Y."/>
            <person name="Galik B."/>
            <person name="Wang N."/>
            <person name="Ito T."/>
            <person name="Mochizuki T."/>
            <person name="Akimcheva S."/>
            <person name="Bowman J.L."/>
            <person name="Cognat V."/>
            <person name="Marechal-Drouard L."/>
            <person name="Ekker H."/>
            <person name="Hong S.F."/>
            <person name="Kohchi T."/>
            <person name="Lin S.S."/>
            <person name="Liu L.D."/>
            <person name="Nakamura Y."/>
            <person name="Valeeva L.R."/>
            <person name="Shakirov E.V."/>
            <person name="Shippen D.E."/>
            <person name="Wei W.L."/>
            <person name="Yagura M."/>
            <person name="Yamaoka S."/>
            <person name="Yamato K.T."/>
            <person name="Liu C."/>
            <person name="Berger F."/>
        </authorList>
    </citation>
    <scope>NUCLEOTIDE SEQUENCE [LARGE SCALE GENOMIC DNA]</scope>
    <source>
        <strain evidence="21">Tak-1</strain>
    </source>
</reference>
<feature type="binding site" evidence="13">
    <location>
        <position position="86"/>
    </location>
    <ligand>
        <name>Ca(2+)</name>
        <dbReference type="ChEBI" id="CHEBI:29108"/>
        <label>1</label>
    </ligand>
</feature>
<evidence type="ECO:0000256" key="6">
    <source>
        <dbReference type="ARBA" id="ARBA00022723"/>
    </source>
</evidence>
<evidence type="ECO:0000256" key="12">
    <source>
        <dbReference type="PIRSR" id="PIRSR600823-2"/>
    </source>
</evidence>
<dbReference type="PROSITE" id="PS00435">
    <property type="entry name" value="PEROXIDASE_1"/>
    <property type="match status" value="1"/>
</dbReference>
<dbReference type="Gene3D" id="1.10.420.10">
    <property type="entry name" value="Peroxidase, domain 2"/>
    <property type="match status" value="1"/>
</dbReference>
<evidence type="ECO:0000313" key="21">
    <source>
        <dbReference type="Proteomes" id="UP001162541"/>
    </source>
</evidence>
<evidence type="ECO:0000256" key="14">
    <source>
        <dbReference type="PIRSR" id="PIRSR600823-4"/>
    </source>
</evidence>
<keyword evidence="8 16" id="KW-0560">Oxidoreductase</keyword>
<evidence type="ECO:0000256" key="16">
    <source>
        <dbReference type="RuleBase" id="RU362060"/>
    </source>
</evidence>
<evidence type="ECO:0000256" key="4">
    <source>
        <dbReference type="ARBA" id="ARBA00022559"/>
    </source>
</evidence>
<comment type="subcellular location">
    <subcellularLocation>
        <location evidence="16">Secreted</location>
    </subcellularLocation>
</comment>
<dbReference type="InterPro" id="IPR019793">
    <property type="entry name" value="Peroxidases_heam-ligand_BS"/>
</dbReference>
<dbReference type="Pfam" id="PF00141">
    <property type="entry name" value="peroxidase"/>
    <property type="match status" value="1"/>
</dbReference>
<dbReference type="Gene3D" id="1.10.520.10">
    <property type="match status" value="1"/>
</dbReference>
<dbReference type="InterPro" id="IPR019794">
    <property type="entry name" value="Peroxidases_AS"/>
</dbReference>
<evidence type="ECO:0000256" key="1">
    <source>
        <dbReference type="ARBA" id="ARBA00000189"/>
    </source>
</evidence>
<keyword evidence="7 16" id="KW-0732">Signal</keyword>
<dbReference type="PANTHER" id="PTHR31517">
    <property type="match status" value="1"/>
</dbReference>
<evidence type="ECO:0000256" key="2">
    <source>
        <dbReference type="ARBA" id="ARBA00006873"/>
    </source>
</evidence>
<dbReference type="EC" id="1.11.1.7" evidence="3 16"/>
<dbReference type="GO" id="GO:0006979">
    <property type="term" value="P:response to oxidative stress"/>
    <property type="evidence" value="ECO:0007669"/>
    <property type="project" value="UniProtKB-UniRule"/>
</dbReference>
<evidence type="ECO:0000256" key="11">
    <source>
        <dbReference type="PIRSR" id="PIRSR600823-1"/>
    </source>
</evidence>
<keyword evidence="5 16" id="KW-0349">Heme</keyword>
<keyword evidence="20" id="KW-1185">Reference proteome</keyword>
<keyword evidence="16" id="KW-0964">Secreted</keyword>
<feature type="binding site" evidence="13">
    <location>
        <position position="200"/>
    </location>
    <ligand>
        <name>Ca(2+)</name>
        <dbReference type="ChEBI" id="CHEBI:29108"/>
        <label>2</label>
    </ligand>
</feature>
<evidence type="ECO:0000256" key="15">
    <source>
        <dbReference type="PIRSR" id="PIRSR600823-5"/>
    </source>
</evidence>
<feature type="disulfide bond" evidence="15">
    <location>
        <begin position="131"/>
        <end position="327"/>
    </location>
</feature>
<keyword evidence="13 16" id="KW-0106">Calcium</keyword>
<evidence type="ECO:0000256" key="3">
    <source>
        <dbReference type="ARBA" id="ARBA00012313"/>
    </source>
</evidence>
<dbReference type="PROSITE" id="PS50873">
    <property type="entry name" value="PEROXIDASE_4"/>
    <property type="match status" value="1"/>
</dbReference>
<dbReference type="InterPro" id="IPR002016">
    <property type="entry name" value="Haem_peroxidase"/>
</dbReference>
<dbReference type="EMBL" id="LVLJ01003342">
    <property type="protein sequence ID" value="OAE21797.1"/>
    <property type="molecule type" value="Genomic_DNA"/>
</dbReference>
<dbReference type="FunFam" id="1.10.420.10:FF:000007">
    <property type="entry name" value="Peroxidase"/>
    <property type="match status" value="1"/>
</dbReference>
<dbReference type="PROSITE" id="PS00436">
    <property type="entry name" value="PEROXIDASE_2"/>
    <property type="match status" value="1"/>
</dbReference>
<evidence type="ECO:0000256" key="10">
    <source>
        <dbReference type="ARBA" id="ARBA00023157"/>
    </source>
</evidence>
<evidence type="ECO:0000256" key="5">
    <source>
        <dbReference type="ARBA" id="ARBA00022617"/>
    </source>
</evidence>
<keyword evidence="16" id="KW-0376">Hydrogen peroxide</keyword>
<dbReference type="PRINTS" id="PR00458">
    <property type="entry name" value="PEROXIDASE"/>
</dbReference>
<feature type="binding site" evidence="13">
    <location>
        <position position="259"/>
    </location>
    <ligand>
        <name>Ca(2+)</name>
        <dbReference type="ChEBI" id="CHEBI:29108"/>
        <label>2</label>
    </ligand>
</feature>
<feature type="binding site" evidence="13">
    <location>
        <position position="88"/>
    </location>
    <ligand>
        <name>Ca(2+)</name>
        <dbReference type="ChEBI" id="CHEBI:29108"/>
        <label>1</label>
    </ligand>
</feature>
<dbReference type="InterPro" id="IPR000823">
    <property type="entry name" value="Peroxidase_pln"/>
</dbReference>
<evidence type="ECO:0000256" key="13">
    <source>
        <dbReference type="PIRSR" id="PIRSR600823-3"/>
    </source>
</evidence>
<dbReference type="GO" id="GO:0042744">
    <property type="term" value="P:hydrogen peroxide catabolic process"/>
    <property type="evidence" value="ECO:0007669"/>
    <property type="project" value="UniProtKB-KW"/>
</dbReference>
<feature type="domain" description="Plant heme peroxidase family profile" evidence="17">
    <location>
        <begin position="39"/>
        <end position="331"/>
    </location>
</feature>
<feature type="active site" description="Proton acceptor" evidence="11">
    <location>
        <position position="80"/>
    </location>
</feature>
<dbReference type="InterPro" id="IPR010255">
    <property type="entry name" value="Haem_peroxidase_sf"/>
</dbReference>
<evidence type="ECO:0000256" key="8">
    <source>
        <dbReference type="ARBA" id="ARBA00023002"/>
    </source>
</evidence>
<feature type="binding site" evidence="13">
    <location>
        <position position="81"/>
    </location>
    <ligand>
        <name>Ca(2+)</name>
        <dbReference type="ChEBI" id="CHEBI:29108"/>
        <label>1</label>
    </ligand>
</feature>
<evidence type="ECO:0000313" key="18">
    <source>
        <dbReference type="EMBL" id="BBN17365.1"/>
    </source>
</evidence>
<feature type="disulfide bond" evidence="15">
    <location>
        <begin position="206"/>
        <end position="238"/>
    </location>
</feature>
<reference evidence="19 20" key="1">
    <citation type="submission" date="2016-03" db="EMBL/GenBank/DDBJ databases">
        <title>Mechanisms controlling the formation of the plant cell surface in tip-growing cells are functionally conserved among land plants.</title>
        <authorList>
            <person name="Honkanen S."/>
            <person name="Jones V.A."/>
            <person name="Morieri G."/>
            <person name="Champion C."/>
            <person name="Hetherington A.J."/>
            <person name="Kelly S."/>
            <person name="Saint-Marcoux D."/>
            <person name="Proust H."/>
            <person name="Prescott H."/>
            <person name="Dolan L."/>
        </authorList>
    </citation>
    <scope>NUCLEOTIDE SEQUENCE [LARGE SCALE GENOMIC DNA]</scope>
    <source>
        <strain evidence="20">cv. Tak-1 and cv. Tak-2</strain>
        <tissue evidence="19">Whole gametophyte</tissue>
    </source>
</reference>
<dbReference type="AlphaFoldDB" id="A0A176VMG8"/>
<dbReference type="EMBL" id="AP019872">
    <property type="protein sequence ID" value="BBN17365.1"/>
    <property type="molecule type" value="Genomic_DNA"/>
</dbReference>
<keyword evidence="4 16" id="KW-0575">Peroxidase</keyword>
<comment type="similarity">
    <text evidence="16">Belongs to the peroxidase family. Classical plant (class III) peroxidase subfamily.</text>
</comment>
<feature type="binding site" evidence="13">
    <location>
        <position position="251"/>
    </location>
    <ligand>
        <name>Ca(2+)</name>
        <dbReference type="ChEBI" id="CHEBI:29108"/>
        <label>2</label>
    </ligand>
</feature>
<dbReference type="GO" id="GO:0020037">
    <property type="term" value="F:heme binding"/>
    <property type="evidence" value="ECO:0007669"/>
    <property type="project" value="UniProtKB-UniRule"/>
</dbReference>
<comment type="cofactor">
    <cofactor evidence="13 16">
        <name>Ca(2+)</name>
        <dbReference type="ChEBI" id="CHEBI:29108"/>
    </cofactor>
    <text evidence="13 16">Binds 2 calcium ions per subunit.</text>
</comment>
<evidence type="ECO:0000313" key="20">
    <source>
        <dbReference type="Proteomes" id="UP000077202"/>
    </source>
</evidence>
<keyword evidence="10 15" id="KW-1015">Disulfide bond</keyword>
<comment type="similarity">
    <text evidence="2">Belongs to the peroxidase family. Ascorbate peroxidase subfamily.</text>
</comment>
<feature type="binding site" description="axial binding residue" evidence="13">
    <location>
        <position position="199"/>
    </location>
    <ligand>
        <name>heme b</name>
        <dbReference type="ChEBI" id="CHEBI:60344"/>
    </ligand>
    <ligandPart>
        <name>Fe</name>
        <dbReference type="ChEBI" id="CHEBI:18248"/>
    </ligandPart>
</feature>
<feature type="binding site" evidence="13">
    <location>
        <position position="99"/>
    </location>
    <ligand>
        <name>Ca(2+)</name>
        <dbReference type="ChEBI" id="CHEBI:29108"/>
        <label>1</label>
    </ligand>
</feature>
<dbReference type="CDD" id="cd00693">
    <property type="entry name" value="secretory_peroxidase"/>
    <property type="match status" value="1"/>
</dbReference>
<sequence>MSGISSAYFKSVALALLLVFSWDRQLQHATVMADFPSSTFKRNFYSETCPDAENIVFRVVANCLLTNPELGAGIIRMLFHDCFVNGCDASILLEGTDSELEAIPNQSLKGIRVIEQAKANLEAACPGVVTCADIIALAARDSSFLLGGKYFEIKTGRFDGTNPGVVILPAPTSSVSDTLRLFTDVGLSPDDLVVLLGGHTLGVSQCRFFSSRLYNFSSTGRADPTMDAGYRAVLQRRCPQDGDGSAEQELDRGSVLYLDNSYYQNLLRNQGLLQIDQQLTYDDRTIGLVQDLAHSFATFQEAFADSMTRMSEIYVKGPSHGEVRKVCSSAN</sequence>
<dbReference type="GO" id="GO:0005576">
    <property type="term" value="C:extracellular region"/>
    <property type="evidence" value="ECO:0007669"/>
    <property type="project" value="UniProtKB-SubCell"/>
</dbReference>
<dbReference type="PANTHER" id="PTHR31517:SF48">
    <property type="entry name" value="PEROXIDASE 16-RELATED"/>
    <property type="match status" value="1"/>
</dbReference>
<evidence type="ECO:0000259" key="17">
    <source>
        <dbReference type="PROSITE" id="PS50873"/>
    </source>
</evidence>